<dbReference type="PROSITE" id="PS51318">
    <property type="entry name" value="TAT"/>
    <property type="match status" value="1"/>
</dbReference>
<proteinExistence type="predicted"/>
<dbReference type="EMBL" id="CP012333">
    <property type="protein sequence ID" value="AKU95907.1"/>
    <property type="molecule type" value="Genomic_DNA"/>
</dbReference>
<dbReference type="PANTHER" id="PTHR48098">
    <property type="entry name" value="ENTEROCHELIN ESTERASE-RELATED"/>
    <property type="match status" value="1"/>
</dbReference>
<dbReference type="InterPro" id="IPR029058">
    <property type="entry name" value="AB_hydrolase_fold"/>
</dbReference>
<dbReference type="PROSITE" id="PS51257">
    <property type="entry name" value="PROKAR_LIPOPROTEIN"/>
    <property type="match status" value="1"/>
</dbReference>
<dbReference type="Gene3D" id="3.40.50.1820">
    <property type="entry name" value="alpha/beta hydrolase"/>
    <property type="match status" value="1"/>
</dbReference>
<dbReference type="RefSeq" id="WP_146647277.1">
    <property type="nucleotide sequence ID" value="NZ_CP012333.1"/>
</dbReference>
<dbReference type="AlphaFoldDB" id="A0A0K1PQV3"/>
<dbReference type="PANTHER" id="PTHR48098:SF1">
    <property type="entry name" value="DIACYLGLYCEROL ACYLTRANSFERASE_MYCOLYLTRANSFERASE AG85A"/>
    <property type="match status" value="1"/>
</dbReference>
<dbReference type="SUPFAM" id="SSF53474">
    <property type="entry name" value="alpha/beta-Hydrolases"/>
    <property type="match status" value="1"/>
</dbReference>
<dbReference type="InterPro" id="IPR006311">
    <property type="entry name" value="TAT_signal"/>
</dbReference>
<accession>A0A0K1PQV3</accession>
<dbReference type="InterPro" id="IPR050583">
    <property type="entry name" value="Mycobacterial_A85_antigen"/>
</dbReference>
<reference evidence="1 2" key="1">
    <citation type="submission" date="2015-08" db="EMBL/GenBank/DDBJ databases">
        <authorList>
            <person name="Babu N.S."/>
            <person name="Beckwith C.J."/>
            <person name="Beseler K.G."/>
            <person name="Brison A."/>
            <person name="Carone J.V."/>
            <person name="Caskin T.P."/>
            <person name="Diamond M."/>
            <person name="Durham M.E."/>
            <person name="Foxe J.M."/>
            <person name="Go M."/>
            <person name="Henderson B.A."/>
            <person name="Jones I.B."/>
            <person name="McGettigan J.A."/>
            <person name="Micheletti S.J."/>
            <person name="Nasrallah M.E."/>
            <person name="Ortiz D."/>
            <person name="Piller C.R."/>
            <person name="Privatt S.R."/>
            <person name="Schneider S.L."/>
            <person name="Sharp S."/>
            <person name="Smith T.C."/>
            <person name="Stanton J.D."/>
            <person name="Ullery H.E."/>
            <person name="Wilson R.J."/>
            <person name="Serrano M.G."/>
            <person name="Buck G."/>
            <person name="Lee V."/>
            <person name="Wang Y."/>
            <person name="Carvalho R."/>
            <person name="Voegtly L."/>
            <person name="Shi R."/>
            <person name="Duckworth R."/>
            <person name="Johnson A."/>
            <person name="Loviza R."/>
            <person name="Walstead R."/>
            <person name="Shah Z."/>
            <person name="Kiflezghi M."/>
            <person name="Wade K."/>
            <person name="Ball S.L."/>
            <person name="Bradley K.W."/>
            <person name="Asai D.J."/>
            <person name="Bowman C.A."/>
            <person name="Russell D.A."/>
            <person name="Pope W.H."/>
            <person name="Jacobs-Sera D."/>
            <person name="Hendrix R.W."/>
            <person name="Hatfull G.F."/>
        </authorList>
    </citation>
    <scope>NUCLEOTIDE SEQUENCE [LARGE SCALE GENOMIC DNA]</scope>
    <source>
        <strain evidence="1 2">DSM 27648</strain>
    </source>
</reference>
<keyword evidence="2" id="KW-1185">Reference proteome</keyword>
<dbReference type="Proteomes" id="UP000064967">
    <property type="component" value="Chromosome"/>
</dbReference>
<dbReference type="OrthoDB" id="5508323at2"/>
<organism evidence="1 2">
    <name type="scientific">Labilithrix luteola</name>
    <dbReference type="NCBI Taxonomy" id="1391654"/>
    <lineage>
        <taxon>Bacteria</taxon>
        <taxon>Pseudomonadati</taxon>
        <taxon>Myxococcota</taxon>
        <taxon>Polyangia</taxon>
        <taxon>Polyangiales</taxon>
        <taxon>Labilitrichaceae</taxon>
        <taxon>Labilithrix</taxon>
    </lineage>
</organism>
<dbReference type="KEGG" id="llu:AKJ09_02571"/>
<sequence length="313" mass="33527">MSSIDRRSFLGALALLGCSRRDQAVAEPPAPVAKALPEMPEAGAEPMPRGQVGTQTWTFEGGGRAVVVQPTWIKAGERLPLLIALHGRGEALKGPELGAMGWPKDYALLRAIARLCAPPITPPDLENFVDEKRLAETNRDLAARPWKGLVVLCPYLPDVDLRKPAKIREYGDYLLKSVLPRASRELPIVASPAAIGIDGVSLGGAVALRVGLGAPEAFGAVGTLQAAIGEDQVAELTELAKTARAKNPALALRLLTSKEDYFHNAITKTSAAWRAAGIEHDFADVPGPHDYPFNRGPGAIEMLLWHDRKLARA</sequence>
<protein>
    <submittedName>
        <fullName evidence="1">Putative esterase</fullName>
    </submittedName>
</protein>
<dbReference type="STRING" id="1391654.AKJ09_02571"/>
<gene>
    <name evidence="1" type="ORF">AKJ09_02571</name>
</gene>
<dbReference type="GO" id="GO:0016747">
    <property type="term" value="F:acyltransferase activity, transferring groups other than amino-acyl groups"/>
    <property type="evidence" value="ECO:0007669"/>
    <property type="project" value="TreeGrafter"/>
</dbReference>
<name>A0A0K1PQV3_9BACT</name>
<evidence type="ECO:0000313" key="2">
    <source>
        <dbReference type="Proteomes" id="UP000064967"/>
    </source>
</evidence>
<evidence type="ECO:0000313" key="1">
    <source>
        <dbReference type="EMBL" id="AKU95907.1"/>
    </source>
</evidence>